<dbReference type="HOGENOM" id="CLU_1874437_0_0_4"/>
<proteinExistence type="predicted"/>
<accession>A2SLL2</accession>
<dbReference type="KEGG" id="mpt:Mpe_A3498"/>
<reference evidence="2 3" key="1">
    <citation type="journal article" date="2007" name="J. Bacteriol.">
        <title>Whole-genome analysis of the methyl tert-butyl ether-degrading beta-proteobacterium Methylibium petroleiphilum PM1.</title>
        <authorList>
            <person name="Kane S.R."/>
            <person name="Chakicherla A.Y."/>
            <person name="Chain P.S.G."/>
            <person name="Schmidt R."/>
            <person name="Shin M.W."/>
            <person name="Legler T.C."/>
            <person name="Scow K.M."/>
            <person name="Larimer F.W."/>
            <person name="Lucas S.M."/>
            <person name="Richardson P.M."/>
            <person name="Hristova K.R."/>
        </authorList>
    </citation>
    <scope>NUCLEOTIDE SEQUENCE [LARGE SCALE GENOMIC DNA]</scope>
    <source>
        <strain evidence="3">ATCC BAA-1232 / LMG 22953 / PM1</strain>
    </source>
</reference>
<sequence length="149" mass="16457">MFPWFWLHWAPQLHFPLSGAVTQDIFSGIRPTAGDADVERAVFDVASYGKQLGWLSEVVLGQQPDATPERAAQAQTALQCLRTLAVEVETIKDRQRRERREAASAAVEALAQSDPEALAALLARHAVPPAVPAPRRRQPARRRTPPATY</sequence>
<organism evidence="2 3">
    <name type="scientific">Methylibium petroleiphilum (strain ATCC BAA-1232 / LMG 22953 / PM1)</name>
    <dbReference type="NCBI Taxonomy" id="420662"/>
    <lineage>
        <taxon>Bacteria</taxon>
        <taxon>Pseudomonadati</taxon>
        <taxon>Pseudomonadota</taxon>
        <taxon>Betaproteobacteria</taxon>
        <taxon>Burkholderiales</taxon>
        <taxon>Sphaerotilaceae</taxon>
        <taxon>Methylibium</taxon>
    </lineage>
</organism>
<evidence type="ECO:0000256" key="1">
    <source>
        <dbReference type="SAM" id="MobiDB-lite"/>
    </source>
</evidence>
<dbReference type="STRING" id="420662.Mpe_A3498"/>
<evidence type="ECO:0000313" key="2">
    <source>
        <dbReference type="EMBL" id="ABM96451.1"/>
    </source>
</evidence>
<dbReference type="AlphaFoldDB" id="A2SLL2"/>
<dbReference type="EMBL" id="CP000555">
    <property type="protein sequence ID" value="ABM96451.1"/>
    <property type="molecule type" value="Genomic_DNA"/>
</dbReference>
<evidence type="ECO:0000313" key="3">
    <source>
        <dbReference type="Proteomes" id="UP000000366"/>
    </source>
</evidence>
<keyword evidence="3" id="KW-1185">Reference proteome</keyword>
<feature type="region of interest" description="Disordered" evidence="1">
    <location>
        <begin position="126"/>
        <end position="149"/>
    </location>
</feature>
<protein>
    <submittedName>
        <fullName evidence="2">Uncharacterized protein</fullName>
    </submittedName>
</protein>
<feature type="compositionally biased region" description="Basic residues" evidence="1">
    <location>
        <begin position="134"/>
        <end position="149"/>
    </location>
</feature>
<name>A2SLL2_METPP</name>
<gene>
    <name evidence="2" type="ordered locus">Mpe_A3498</name>
</gene>
<dbReference type="Proteomes" id="UP000000366">
    <property type="component" value="Chromosome"/>
</dbReference>
<dbReference type="RefSeq" id="WP_011831071.1">
    <property type="nucleotide sequence ID" value="NC_008825.1"/>
</dbReference>
<dbReference type="eggNOG" id="ENOG50330RY">
    <property type="taxonomic scope" value="Bacteria"/>
</dbReference>